<dbReference type="Proteomes" id="UP000502433">
    <property type="component" value="Chromosome"/>
</dbReference>
<reference evidence="2 3" key="1">
    <citation type="submission" date="2020-04" db="EMBL/GenBank/DDBJ databases">
        <title>Genome-Wide Identification of 5-Methylcytosine Sites in Bacterial Genomes By High-Throughput Sequencing of MspJI Restriction Fragments.</title>
        <authorList>
            <person name="Wu V."/>
        </authorList>
    </citation>
    <scope>NUCLEOTIDE SEQUENCE [LARGE SCALE GENOMIC DNA]</scope>
    <source>
        <strain evidence="2 3">CCAP 1403/13f</strain>
    </source>
</reference>
<protein>
    <submittedName>
        <fullName evidence="2">AAA family ATPase</fullName>
    </submittedName>
</protein>
<feature type="domain" description="ATPase AAA-type core" evidence="1">
    <location>
        <begin position="26"/>
        <end position="96"/>
    </location>
</feature>
<feature type="domain" description="ATPase AAA-type core" evidence="1">
    <location>
        <begin position="247"/>
        <end position="363"/>
    </location>
</feature>
<dbReference type="KEGG" id="dfs:HGD76_02155"/>
<name>A0A6H2BW94_DOLFA</name>
<evidence type="ECO:0000259" key="1">
    <source>
        <dbReference type="Pfam" id="PF13304"/>
    </source>
</evidence>
<dbReference type="PIRSF" id="PIRSF029347">
    <property type="entry name" value="RecF"/>
    <property type="match status" value="1"/>
</dbReference>
<evidence type="ECO:0000313" key="3">
    <source>
        <dbReference type="Proteomes" id="UP000502433"/>
    </source>
</evidence>
<accession>A0A6H2BW94</accession>
<proteinExistence type="predicted"/>
<dbReference type="InterPro" id="IPR027417">
    <property type="entry name" value="P-loop_NTPase"/>
</dbReference>
<dbReference type="AlphaFoldDB" id="A0A6H2BW94"/>
<dbReference type="InterPro" id="IPR003959">
    <property type="entry name" value="ATPase_AAA_core"/>
</dbReference>
<dbReference type="PANTHER" id="PTHR32182">
    <property type="entry name" value="DNA REPLICATION AND REPAIR PROTEIN RECF"/>
    <property type="match status" value="1"/>
</dbReference>
<dbReference type="SUPFAM" id="SSF52540">
    <property type="entry name" value="P-loop containing nucleoside triphosphate hydrolases"/>
    <property type="match status" value="1"/>
</dbReference>
<dbReference type="GO" id="GO:0006302">
    <property type="term" value="P:double-strand break repair"/>
    <property type="evidence" value="ECO:0007669"/>
    <property type="project" value="TreeGrafter"/>
</dbReference>
<organism evidence="2 3">
    <name type="scientific">Dolichospermum flos-aquae CCAP 1403/13F</name>
    <dbReference type="NCBI Taxonomy" id="315271"/>
    <lineage>
        <taxon>Bacteria</taxon>
        <taxon>Bacillati</taxon>
        <taxon>Cyanobacteriota</taxon>
        <taxon>Cyanophyceae</taxon>
        <taxon>Nostocales</taxon>
        <taxon>Aphanizomenonaceae</taxon>
        <taxon>Dolichospermum</taxon>
    </lineage>
</organism>
<dbReference type="Pfam" id="PF13304">
    <property type="entry name" value="AAA_21"/>
    <property type="match status" value="2"/>
</dbReference>
<dbReference type="EMBL" id="CP051206">
    <property type="protein sequence ID" value="QJB43208.1"/>
    <property type="molecule type" value="Genomic_DNA"/>
</dbReference>
<dbReference type="InterPro" id="IPR014555">
    <property type="entry name" value="RecF-like"/>
</dbReference>
<dbReference type="PANTHER" id="PTHR32182:SF22">
    <property type="entry name" value="ATP-DEPENDENT ENDONUCLEASE, OLD FAMILY-RELATED"/>
    <property type="match status" value="1"/>
</dbReference>
<dbReference type="Gene3D" id="3.40.50.300">
    <property type="entry name" value="P-loop containing nucleotide triphosphate hydrolases"/>
    <property type="match status" value="1"/>
</dbReference>
<sequence>MSAMLTEFTLANFKSYRTSHLPLGSLTVLIGANAAGKSNALEGLRFLSWLVQGQKLDRIQYAVNSAERVVRGRVNDLCHRGESNFTIGCRLDSTEWNELNITLNVRDGELHISNERIADLTNSVPLYELNQPSEGINTDVSVAYNNFTRGQNKPRITCSDQMAIFVQLDSPARFDAKYENSQKIIPETVREYQRVLQNILFLDPVPAKMREYSFKSDKRLQEDGTNLSSVLYRLWENQPENQQTILNFIQSLPEQAIDGLDFLFGPRDEVMVRLAETFGNNHRYCEAALLSDGTLRVLAIAKRSAGIAAAMLSATEGSLVVIEEIDNGVHPNRAQHLLASIRDIAEKRKLRVLLSTHNPALMDALPDAALRDVVFCFRDPEEGNQGNSRLIRLGDMYDFPSLISQGPLGQLVTAGVVDRFVKSPYTPEDRKQQALAWLSRLQEYSNLSI</sequence>
<dbReference type="GO" id="GO:0000731">
    <property type="term" value="P:DNA synthesis involved in DNA repair"/>
    <property type="evidence" value="ECO:0007669"/>
    <property type="project" value="TreeGrafter"/>
</dbReference>
<dbReference type="RefSeq" id="WP_168694825.1">
    <property type="nucleotide sequence ID" value="NZ_CP051206.1"/>
</dbReference>
<reference evidence="2 3" key="2">
    <citation type="submission" date="2020-04" db="EMBL/GenBank/DDBJ databases">
        <authorList>
            <person name="Fomenkov A."/>
            <person name="Anton B.P."/>
            <person name="Roberts R.J."/>
        </authorList>
    </citation>
    <scope>NUCLEOTIDE SEQUENCE [LARGE SCALE GENOMIC DNA]</scope>
    <source>
        <strain evidence="2 3">CCAP 1403/13f</strain>
    </source>
</reference>
<evidence type="ECO:0000313" key="2">
    <source>
        <dbReference type="EMBL" id="QJB43208.1"/>
    </source>
</evidence>
<gene>
    <name evidence="2" type="ORF">HGD76_02155</name>
</gene>